<dbReference type="EMBL" id="VUNG01000016">
    <property type="protein sequence ID" value="MST84537.1"/>
    <property type="molecule type" value="Genomic_DNA"/>
</dbReference>
<dbReference type="InterPro" id="IPR012944">
    <property type="entry name" value="SusD_RagB_dom"/>
</dbReference>
<sequence length="520" mass="59285">MKKNIFYSLMLLLVAFVSGCSDRLDIPKNGNMGGIDDFYQTDQEVDEALATLYVSLKSNYYNWWFVKNSLSDDAWVGGGSRGDNGEMEKLNEYRFGADESMIQALYSGLYTNIYNANLIIDKTDPNTNEKKRCVAEAKFWRAFCHFELVTLWGTAPVVDHLLLPNEYRPGNSTPEQLWACVEKDLSEAISSDALPSKTDANDQATTIRVTKEVAEAMLGKAYLFQKKYAEAADMLNRVVNSGKYQLYQGDYGKIVHAATNNCCESMLEIQMRNDPSQQWSQLTMQFLMIGWRTDHLILTGKAASEIATGTYGFMNPRKEVYDAFVADEGKDGYRLNNTIRTYQQMQDYGVTLQAGASYYGNEGYFNWKNRALKEDCITDASYFQALQYIDLRIMRYAEVLLLAAEANLQNGNAEEALKDINLIRSRARLTPLTTVTLDNIKTEKRLELWLECTRYQDLVRWGDAMKVLGKQGEQIPSLTAKGVSWDFKNTDYGFKEKNMLLPIPLKEKELNPNIKQNVNW</sequence>
<comment type="caution">
    <text evidence="9">The sequence shown here is derived from an EMBL/GenBank/DDBJ whole genome shotgun (WGS) entry which is preliminary data.</text>
</comment>
<feature type="domain" description="RagB/SusD" evidence="7">
    <location>
        <begin position="306"/>
        <end position="520"/>
    </location>
</feature>
<gene>
    <name evidence="9" type="ORF">FYJ73_07610</name>
</gene>
<organism evidence="9 10">
    <name type="scientific">Hallella mizrahii</name>
    <dbReference type="NCBI Taxonomy" id="2606637"/>
    <lineage>
        <taxon>Bacteria</taxon>
        <taxon>Pseudomonadati</taxon>
        <taxon>Bacteroidota</taxon>
        <taxon>Bacteroidia</taxon>
        <taxon>Bacteroidales</taxon>
        <taxon>Prevotellaceae</taxon>
        <taxon>Hallella</taxon>
    </lineage>
</organism>
<evidence type="ECO:0000256" key="5">
    <source>
        <dbReference type="ARBA" id="ARBA00023237"/>
    </source>
</evidence>
<evidence type="ECO:0000256" key="1">
    <source>
        <dbReference type="ARBA" id="ARBA00004442"/>
    </source>
</evidence>
<dbReference type="RefSeq" id="WP_154534123.1">
    <property type="nucleotide sequence ID" value="NZ_VUNG01000016.1"/>
</dbReference>
<evidence type="ECO:0000256" key="6">
    <source>
        <dbReference type="SAM" id="SignalP"/>
    </source>
</evidence>
<comment type="subcellular location">
    <subcellularLocation>
        <location evidence="1">Cell outer membrane</location>
    </subcellularLocation>
</comment>
<dbReference type="Gene3D" id="1.25.40.390">
    <property type="match status" value="1"/>
</dbReference>
<keyword evidence="10" id="KW-1185">Reference proteome</keyword>
<protein>
    <submittedName>
        <fullName evidence="9">RagB/SusD family nutrient uptake outer membrane protein</fullName>
    </submittedName>
</protein>
<proteinExistence type="inferred from homology"/>
<keyword evidence="4" id="KW-0472">Membrane</keyword>
<name>A0A7K0KF21_9BACT</name>
<evidence type="ECO:0000313" key="10">
    <source>
        <dbReference type="Proteomes" id="UP000438914"/>
    </source>
</evidence>
<feature type="chain" id="PRO_5029472281" evidence="6">
    <location>
        <begin position="24"/>
        <end position="520"/>
    </location>
</feature>
<dbReference type="Pfam" id="PF07980">
    <property type="entry name" value="SusD_RagB"/>
    <property type="match status" value="1"/>
</dbReference>
<dbReference type="Proteomes" id="UP000438914">
    <property type="component" value="Unassembled WGS sequence"/>
</dbReference>
<feature type="signal peptide" evidence="6">
    <location>
        <begin position="1"/>
        <end position="23"/>
    </location>
</feature>
<dbReference type="InterPro" id="IPR033985">
    <property type="entry name" value="SusD-like_N"/>
</dbReference>
<reference evidence="9 10" key="1">
    <citation type="submission" date="2019-08" db="EMBL/GenBank/DDBJ databases">
        <title>In-depth cultivation of the pig gut microbiome towards novel bacterial diversity and tailored functional studies.</title>
        <authorList>
            <person name="Wylensek D."/>
            <person name="Hitch T.C.A."/>
            <person name="Clavel T."/>
        </authorList>
    </citation>
    <scope>NUCLEOTIDE SEQUENCE [LARGE SCALE GENOMIC DNA]</scope>
    <source>
        <strain evidence="9 10">LKV-178-WT-2A</strain>
    </source>
</reference>
<dbReference type="PROSITE" id="PS51257">
    <property type="entry name" value="PROKAR_LIPOPROTEIN"/>
    <property type="match status" value="1"/>
</dbReference>
<keyword evidence="3 6" id="KW-0732">Signal</keyword>
<accession>A0A7K0KF21</accession>
<dbReference type="Pfam" id="PF14322">
    <property type="entry name" value="SusD-like_3"/>
    <property type="match status" value="1"/>
</dbReference>
<evidence type="ECO:0000256" key="2">
    <source>
        <dbReference type="ARBA" id="ARBA00006275"/>
    </source>
</evidence>
<dbReference type="GO" id="GO:0009279">
    <property type="term" value="C:cell outer membrane"/>
    <property type="evidence" value="ECO:0007669"/>
    <property type="project" value="UniProtKB-SubCell"/>
</dbReference>
<evidence type="ECO:0000256" key="3">
    <source>
        <dbReference type="ARBA" id="ARBA00022729"/>
    </source>
</evidence>
<keyword evidence="5" id="KW-0998">Cell outer membrane</keyword>
<comment type="similarity">
    <text evidence="2">Belongs to the SusD family.</text>
</comment>
<evidence type="ECO:0000313" key="9">
    <source>
        <dbReference type="EMBL" id="MST84537.1"/>
    </source>
</evidence>
<dbReference type="SUPFAM" id="SSF48452">
    <property type="entry name" value="TPR-like"/>
    <property type="match status" value="1"/>
</dbReference>
<evidence type="ECO:0000256" key="4">
    <source>
        <dbReference type="ARBA" id="ARBA00023136"/>
    </source>
</evidence>
<feature type="domain" description="SusD-like N-terminal" evidence="8">
    <location>
        <begin position="44"/>
        <end position="223"/>
    </location>
</feature>
<dbReference type="AlphaFoldDB" id="A0A7K0KF21"/>
<evidence type="ECO:0000259" key="7">
    <source>
        <dbReference type="Pfam" id="PF07980"/>
    </source>
</evidence>
<dbReference type="InterPro" id="IPR011990">
    <property type="entry name" value="TPR-like_helical_dom_sf"/>
</dbReference>
<evidence type="ECO:0000259" key="8">
    <source>
        <dbReference type="Pfam" id="PF14322"/>
    </source>
</evidence>